<sequence length="258" mass="28776">MPSHRGHDYLTSSASLNPRQGGPSHHPNPQHSLTSSSTMDSYHGHLHPGPSGAANLRQGGRSNHTQSLDPPPLLPMQDNTAPRTPVDPMYIEAWTVARDRARRNGEDSVALGFELILQQAQEGLKRPNNWLEKPYSPRVHGPIRRFRLNGDTGLEFVYYDTNLGQSKYIFGCTIMPPDYEPPAKYNWRQMMVKVYSVDGAEDPMEIGGDALYMKAMVGQKLLIRVPGRGRNPHTDTVVQMEWGTLASTRLPAAHYLTA</sequence>
<gene>
    <name evidence="2" type="ORF">V5O48_015204</name>
</gene>
<keyword evidence="3" id="KW-1185">Reference proteome</keyword>
<feature type="region of interest" description="Disordered" evidence="1">
    <location>
        <begin position="1"/>
        <end position="86"/>
    </location>
</feature>
<evidence type="ECO:0000256" key="1">
    <source>
        <dbReference type="SAM" id="MobiDB-lite"/>
    </source>
</evidence>
<protein>
    <submittedName>
        <fullName evidence="2">Uncharacterized protein</fullName>
    </submittedName>
</protein>
<dbReference type="Proteomes" id="UP001465976">
    <property type="component" value="Unassembled WGS sequence"/>
</dbReference>
<evidence type="ECO:0000313" key="3">
    <source>
        <dbReference type="Proteomes" id="UP001465976"/>
    </source>
</evidence>
<feature type="compositionally biased region" description="Polar residues" evidence="1">
    <location>
        <begin position="27"/>
        <end position="40"/>
    </location>
</feature>
<accession>A0ABR3EV67</accession>
<reference evidence="2 3" key="1">
    <citation type="submission" date="2024-02" db="EMBL/GenBank/DDBJ databases">
        <title>A draft genome for the cacao thread blight pathogen Marasmius crinis-equi.</title>
        <authorList>
            <person name="Cohen S.P."/>
            <person name="Baruah I.K."/>
            <person name="Amoako-Attah I."/>
            <person name="Bukari Y."/>
            <person name="Meinhardt L.W."/>
            <person name="Bailey B.A."/>
        </authorList>
    </citation>
    <scope>NUCLEOTIDE SEQUENCE [LARGE SCALE GENOMIC DNA]</scope>
    <source>
        <strain evidence="2 3">GH-76</strain>
    </source>
</reference>
<proteinExistence type="predicted"/>
<name>A0ABR3EV67_9AGAR</name>
<dbReference type="EMBL" id="JBAHYK010001771">
    <property type="protein sequence ID" value="KAL0566799.1"/>
    <property type="molecule type" value="Genomic_DNA"/>
</dbReference>
<evidence type="ECO:0000313" key="2">
    <source>
        <dbReference type="EMBL" id="KAL0566799.1"/>
    </source>
</evidence>
<organism evidence="2 3">
    <name type="scientific">Marasmius crinis-equi</name>
    <dbReference type="NCBI Taxonomy" id="585013"/>
    <lineage>
        <taxon>Eukaryota</taxon>
        <taxon>Fungi</taxon>
        <taxon>Dikarya</taxon>
        <taxon>Basidiomycota</taxon>
        <taxon>Agaricomycotina</taxon>
        <taxon>Agaricomycetes</taxon>
        <taxon>Agaricomycetidae</taxon>
        <taxon>Agaricales</taxon>
        <taxon>Marasmiineae</taxon>
        <taxon>Marasmiaceae</taxon>
        <taxon>Marasmius</taxon>
    </lineage>
</organism>
<comment type="caution">
    <text evidence="2">The sequence shown here is derived from an EMBL/GenBank/DDBJ whole genome shotgun (WGS) entry which is preliminary data.</text>
</comment>